<keyword evidence="3" id="KW-1185">Reference proteome</keyword>
<proteinExistence type="predicted"/>
<dbReference type="RefSeq" id="WP_174497398.1">
    <property type="nucleotide sequence ID" value="NZ_CADDWK010000014.1"/>
</dbReference>
<reference evidence="2 3" key="1">
    <citation type="submission" date="2020-08" db="EMBL/GenBank/DDBJ databases">
        <title>Genomic Encyclopedia of Type Strains, Phase IV (KMG-IV): sequencing the most valuable type-strain genomes for metagenomic binning, comparative biology and taxonomic classification.</title>
        <authorList>
            <person name="Goeker M."/>
        </authorList>
    </citation>
    <scope>NUCLEOTIDE SEQUENCE [LARGE SCALE GENOMIC DNA]</scope>
    <source>
        <strain evidence="2 3">DSM 19612</strain>
    </source>
</reference>
<gene>
    <name evidence="2" type="ORF">HNQ94_003251</name>
</gene>
<comment type="caution">
    <text evidence="2">The sequence shown here is derived from an EMBL/GenBank/DDBJ whole genome shotgun (WGS) entry which is preliminary data.</text>
</comment>
<accession>A0A841Q922</accession>
<dbReference type="Proteomes" id="UP000581688">
    <property type="component" value="Unassembled WGS sequence"/>
</dbReference>
<feature type="region of interest" description="Disordered" evidence="1">
    <location>
        <begin position="1"/>
        <end position="22"/>
    </location>
</feature>
<sequence length="57" mass="6789">MMFESTYRRQAMNRLQQEKPALKNKLCEKATMEKGKTKDPFMYIITTVIAWFTHESS</sequence>
<organism evidence="2 3">
    <name type="scientific">Salirhabdus euzebyi</name>
    <dbReference type="NCBI Taxonomy" id="394506"/>
    <lineage>
        <taxon>Bacteria</taxon>
        <taxon>Bacillati</taxon>
        <taxon>Bacillota</taxon>
        <taxon>Bacilli</taxon>
        <taxon>Bacillales</taxon>
        <taxon>Bacillaceae</taxon>
        <taxon>Salirhabdus</taxon>
    </lineage>
</organism>
<dbReference type="AlphaFoldDB" id="A0A841Q922"/>
<dbReference type="EMBL" id="JACHGH010000012">
    <property type="protein sequence ID" value="MBB6454762.1"/>
    <property type="molecule type" value="Genomic_DNA"/>
</dbReference>
<evidence type="ECO:0000256" key="1">
    <source>
        <dbReference type="SAM" id="MobiDB-lite"/>
    </source>
</evidence>
<protein>
    <submittedName>
        <fullName evidence="2">Uncharacterized protein</fullName>
    </submittedName>
</protein>
<evidence type="ECO:0000313" key="3">
    <source>
        <dbReference type="Proteomes" id="UP000581688"/>
    </source>
</evidence>
<name>A0A841Q922_9BACI</name>
<evidence type="ECO:0000313" key="2">
    <source>
        <dbReference type="EMBL" id="MBB6454762.1"/>
    </source>
</evidence>